<name>A0A9W6WD87_CANBO</name>
<dbReference type="EMBL" id="BSXN01000041">
    <property type="protein sequence ID" value="GME66795.1"/>
    <property type="molecule type" value="Genomic_DNA"/>
</dbReference>
<reference evidence="2" key="1">
    <citation type="submission" date="2023-04" db="EMBL/GenBank/DDBJ databases">
        <title>Candida boidinii NBRC 10035.</title>
        <authorList>
            <person name="Ichikawa N."/>
            <person name="Sato H."/>
            <person name="Tonouchi N."/>
        </authorList>
    </citation>
    <scope>NUCLEOTIDE SEQUENCE</scope>
    <source>
        <strain evidence="2">NBRC 10035</strain>
    </source>
</reference>
<gene>
    <name evidence="2" type="ORF">Cboi02_000023600</name>
</gene>
<accession>A0A9W6WD87</accession>
<dbReference type="InterPro" id="IPR012917">
    <property type="entry name" value="DUF3294"/>
</dbReference>
<dbReference type="AlphaFoldDB" id="A0A9W6WD87"/>
<evidence type="ECO:0000313" key="3">
    <source>
        <dbReference type="Proteomes" id="UP001165120"/>
    </source>
</evidence>
<comment type="caution">
    <text evidence="2">The sequence shown here is derived from an EMBL/GenBank/DDBJ whole genome shotgun (WGS) entry which is preliminary data.</text>
</comment>
<dbReference type="Pfam" id="PF07957">
    <property type="entry name" value="DUF3294"/>
    <property type="match status" value="1"/>
</dbReference>
<keyword evidence="3" id="KW-1185">Reference proteome</keyword>
<evidence type="ECO:0000313" key="2">
    <source>
        <dbReference type="EMBL" id="GME66795.1"/>
    </source>
</evidence>
<sequence length="237" mass="26637">MTTTTPTVEELQKQIEELASVVKKQSIMLSKTGHQLLSLQIKQTSKELGNVKIPTVNKDGIPSFRDSTKNTASSEKKDSATEVPSSADIDVNDFITNHDIVQLVGELQGQLTLLELKNIRRIANSRLSEDEDVIAPIPNQDGEEPATEIFPKNIAEFKELADDTVLDLCQFYELLPPTAQDEAKMKAFMEGKIDTPNLDPSEFTPCADDYSEEDLGLYYDELARFIGLKFRRRENVW</sequence>
<dbReference type="Proteomes" id="UP001165120">
    <property type="component" value="Unassembled WGS sequence"/>
</dbReference>
<evidence type="ECO:0000256" key="1">
    <source>
        <dbReference type="SAM" id="MobiDB-lite"/>
    </source>
</evidence>
<feature type="region of interest" description="Disordered" evidence="1">
    <location>
        <begin position="53"/>
        <end position="84"/>
    </location>
</feature>
<proteinExistence type="predicted"/>
<protein>
    <submittedName>
        <fullName evidence="2">Unnamed protein product</fullName>
    </submittedName>
</protein>
<organism evidence="2 3">
    <name type="scientific">Candida boidinii</name>
    <name type="common">Yeast</name>
    <dbReference type="NCBI Taxonomy" id="5477"/>
    <lineage>
        <taxon>Eukaryota</taxon>
        <taxon>Fungi</taxon>
        <taxon>Dikarya</taxon>
        <taxon>Ascomycota</taxon>
        <taxon>Saccharomycotina</taxon>
        <taxon>Pichiomycetes</taxon>
        <taxon>Pichiales</taxon>
        <taxon>Pichiaceae</taxon>
        <taxon>Ogataea</taxon>
        <taxon>Ogataea/Candida clade</taxon>
    </lineage>
</organism>